<dbReference type="SUPFAM" id="SSF50729">
    <property type="entry name" value="PH domain-like"/>
    <property type="match status" value="1"/>
</dbReference>
<organism evidence="12 13">
    <name type="scientific">Cotesia congregata</name>
    <name type="common">Parasitoid wasp</name>
    <name type="synonym">Apanteles congregatus</name>
    <dbReference type="NCBI Taxonomy" id="51543"/>
    <lineage>
        <taxon>Eukaryota</taxon>
        <taxon>Metazoa</taxon>
        <taxon>Ecdysozoa</taxon>
        <taxon>Arthropoda</taxon>
        <taxon>Hexapoda</taxon>
        <taxon>Insecta</taxon>
        <taxon>Pterygota</taxon>
        <taxon>Neoptera</taxon>
        <taxon>Endopterygota</taxon>
        <taxon>Hymenoptera</taxon>
        <taxon>Apocrita</taxon>
        <taxon>Ichneumonoidea</taxon>
        <taxon>Braconidae</taxon>
        <taxon>Microgastrinae</taxon>
        <taxon>Cotesia</taxon>
    </lineage>
</organism>
<dbReference type="InterPro" id="IPR055108">
    <property type="entry name" value="Syntrophin_4th"/>
</dbReference>
<dbReference type="CDD" id="cd06801">
    <property type="entry name" value="PDZ_syntrophin-like"/>
    <property type="match status" value="1"/>
</dbReference>
<dbReference type="InterPro" id="IPR036034">
    <property type="entry name" value="PDZ_sf"/>
</dbReference>
<dbReference type="PANTHER" id="PTHR10554:SF1">
    <property type="entry name" value="FI16515P1"/>
    <property type="match status" value="1"/>
</dbReference>
<name>A0A8J2MWK4_COTCN</name>
<dbReference type="SUPFAM" id="SSF103506">
    <property type="entry name" value="Mitochondrial carrier"/>
    <property type="match status" value="1"/>
</dbReference>
<keyword evidence="8" id="KW-0206">Cytoskeleton</keyword>
<evidence type="ECO:0000256" key="9">
    <source>
        <dbReference type="PROSITE-ProRule" id="PRU00282"/>
    </source>
</evidence>
<dbReference type="SMART" id="SM00228">
    <property type="entry name" value="PDZ"/>
    <property type="match status" value="1"/>
</dbReference>
<feature type="domain" description="PDZ" evidence="11">
    <location>
        <begin position="333"/>
        <end position="416"/>
    </location>
</feature>
<dbReference type="GO" id="GO:0005198">
    <property type="term" value="F:structural molecule activity"/>
    <property type="evidence" value="ECO:0007669"/>
    <property type="project" value="InterPro"/>
</dbReference>
<dbReference type="GO" id="GO:0016010">
    <property type="term" value="C:dystrophin-associated glycoprotein complex"/>
    <property type="evidence" value="ECO:0007669"/>
    <property type="project" value="TreeGrafter"/>
</dbReference>
<comment type="similarity">
    <text evidence="4">Belongs to the syntrophin family.</text>
</comment>
<keyword evidence="13" id="KW-1185">Reference proteome</keyword>
<dbReference type="InterPro" id="IPR023395">
    <property type="entry name" value="MCP_dom_sf"/>
</dbReference>
<dbReference type="Gene3D" id="1.50.40.10">
    <property type="entry name" value="Mitochondrial carrier domain"/>
    <property type="match status" value="1"/>
</dbReference>
<accession>A0A8J2MWK4</accession>
<evidence type="ECO:0000256" key="6">
    <source>
        <dbReference type="ARBA" id="ARBA00022692"/>
    </source>
</evidence>
<keyword evidence="5" id="KW-0963">Cytoplasm</keyword>
<evidence type="ECO:0000256" key="4">
    <source>
        <dbReference type="ARBA" id="ARBA00010798"/>
    </source>
</evidence>
<keyword evidence="6 9" id="KW-0812">Transmembrane</keyword>
<dbReference type="Gene3D" id="2.30.42.10">
    <property type="match status" value="1"/>
</dbReference>
<evidence type="ECO:0000259" key="11">
    <source>
        <dbReference type="PROSITE" id="PS50106"/>
    </source>
</evidence>
<dbReference type="Pfam" id="PF00595">
    <property type="entry name" value="PDZ"/>
    <property type="match status" value="1"/>
</dbReference>
<dbReference type="PANTHER" id="PTHR10554">
    <property type="entry name" value="SYNTROPHIN"/>
    <property type="match status" value="1"/>
</dbReference>
<comment type="subcellular location">
    <subcellularLocation>
        <location evidence="2">Cytoplasm</location>
        <location evidence="2">Cytoskeleton</location>
    </subcellularLocation>
    <subcellularLocation>
        <location evidence="1">Membrane</location>
        <topology evidence="1">Multi-pass membrane protein</topology>
    </subcellularLocation>
</comment>
<evidence type="ECO:0000256" key="1">
    <source>
        <dbReference type="ARBA" id="ARBA00004141"/>
    </source>
</evidence>
<dbReference type="EMBL" id="CAJNRD030001123">
    <property type="protein sequence ID" value="CAG5101653.1"/>
    <property type="molecule type" value="Genomic_DNA"/>
</dbReference>
<dbReference type="PROSITE" id="PS50106">
    <property type="entry name" value="PDZ"/>
    <property type="match status" value="1"/>
</dbReference>
<evidence type="ECO:0000256" key="7">
    <source>
        <dbReference type="ARBA" id="ARBA00023136"/>
    </source>
</evidence>
<dbReference type="InterPro" id="IPR018108">
    <property type="entry name" value="MCP_transmembrane"/>
</dbReference>
<dbReference type="InterPro" id="IPR015482">
    <property type="entry name" value="Syntrophin"/>
</dbReference>
<comment type="similarity">
    <text evidence="3">Belongs to the mitochondrial carrier (TC 2.A.29) family.</text>
</comment>
<dbReference type="SUPFAM" id="SSF50156">
    <property type="entry name" value="PDZ domain-like"/>
    <property type="match status" value="1"/>
</dbReference>
<dbReference type="GO" id="GO:0005856">
    <property type="term" value="C:cytoskeleton"/>
    <property type="evidence" value="ECO:0007669"/>
    <property type="project" value="UniProtKB-SubCell"/>
</dbReference>
<dbReference type="InterPro" id="IPR001478">
    <property type="entry name" value="PDZ"/>
</dbReference>
<evidence type="ECO:0000256" key="8">
    <source>
        <dbReference type="ARBA" id="ARBA00023212"/>
    </source>
</evidence>
<dbReference type="AlphaFoldDB" id="A0A8J2MWK4"/>
<dbReference type="PROSITE" id="PS50920">
    <property type="entry name" value="SOLCAR"/>
    <property type="match status" value="2"/>
</dbReference>
<feature type="repeat" description="Solcar" evidence="9">
    <location>
        <begin position="136"/>
        <end position="221"/>
    </location>
</feature>
<keyword evidence="7 9" id="KW-0472">Membrane</keyword>
<evidence type="ECO:0000256" key="3">
    <source>
        <dbReference type="ARBA" id="ARBA00006375"/>
    </source>
</evidence>
<dbReference type="FunFam" id="2.30.42.10:FF:000193">
    <property type="entry name" value="Syntrophin gamma 1"/>
    <property type="match status" value="1"/>
</dbReference>
<dbReference type="Pfam" id="PF00153">
    <property type="entry name" value="Mito_carr"/>
    <property type="match status" value="3"/>
</dbReference>
<reference evidence="12" key="1">
    <citation type="submission" date="2021-04" db="EMBL/GenBank/DDBJ databases">
        <authorList>
            <person name="Chebbi M.A.C M."/>
        </authorList>
    </citation>
    <scope>NUCLEOTIDE SEQUENCE</scope>
</reference>
<dbReference type="Proteomes" id="UP000786811">
    <property type="component" value="Unassembled WGS sequence"/>
</dbReference>
<proteinExistence type="inferred from homology"/>
<comment type="caution">
    <text evidence="12">The sequence shown here is derived from an EMBL/GenBank/DDBJ whole genome shotgun (WGS) entry which is preliminary data.</text>
</comment>
<feature type="region of interest" description="Disordered" evidence="10">
    <location>
        <begin position="14"/>
        <end position="38"/>
    </location>
</feature>
<evidence type="ECO:0000256" key="2">
    <source>
        <dbReference type="ARBA" id="ARBA00004245"/>
    </source>
</evidence>
<protein>
    <submittedName>
        <fullName evidence="12">Similar to SNTG1: Gamma-1-syntrophin (Homo sapiens)</fullName>
    </submittedName>
</protein>
<evidence type="ECO:0000313" key="13">
    <source>
        <dbReference type="Proteomes" id="UP000786811"/>
    </source>
</evidence>
<dbReference type="Pfam" id="PF23012">
    <property type="entry name" value="Syntrophin_4th"/>
    <property type="match status" value="1"/>
</dbReference>
<gene>
    <name evidence="12" type="ORF">HICCMSTLAB_LOCUS10555</name>
</gene>
<evidence type="ECO:0000256" key="10">
    <source>
        <dbReference type="SAM" id="MobiDB-lite"/>
    </source>
</evidence>
<evidence type="ECO:0000256" key="5">
    <source>
        <dbReference type="ARBA" id="ARBA00022490"/>
    </source>
</evidence>
<sequence>MDCAPFYRTLQMDWSEKKPKDSSITSRNDNKPEEESSQTSLKSLLHFTADDSREFICGWGAAVINVGVTYPMNKIIFRQILEGVQVNAAVRQLSKEGIRLLYRGILPPLCQKTLSLSIMFSVYEGSKSRIYLLTHQPVLSKVLAANVAGGIEAILMPLERVQTLLQDWRYHTKFKNTSHAFKYLLREYGICECYRGLMPIIIRNGLSNLTFFSLRDLSKDYVGNEHTLFHNFLCGALIGGFTSTVFYPMNIVKIHMQTKIGGDFDKIIVTLKDLWVRTGMVAVSDGKSKPISMRLYLSMEVLKLQREDLELINKCNQQAVNHNKPPLDSKERMIQITRQKVGGLGLSIKGGAEHKLPVLISRIYKNQAAEQCGQLYVGDAIIKVNGEYITACNHDDAVNILRNAGDIVVLTVKHYRAAKPFLQRNEKEEKLDNATNGEVDEEWDLPNKRSLSPISGHSRHGSNTSACSTNFKKWIDVLTVPLMMAYVTRYIFGTDKLRRNAFEMKLYNRNFGVGERIEYMGWVNEAVSNSNQPWQSYRPRFLALKGPDLLLFETPPCNIGDWSRCALTFKVYQTMFRVMRESENVDERQHCFLAQSPGKAPRYLSVETRQELLRVEAAWHTASKTFLVTYNGRSAGLTLDWTQGFSLSYECSGEIIWKFKFSQLRGSSDDGKSRLKLHFQELDSIAIETKELECPQLQNLLFCMHAFLTAKVAAVDPTFLTSTTP</sequence>
<feature type="repeat" description="Solcar" evidence="9">
    <location>
        <begin position="49"/>
        <end position="129"/>
    </location>
</feature>
<evidence type="ECO:0000313" key="12">
    <source>
        <dbReference type="EMBL" id="CAG5101653.1"/>
    </source>
</evidence>
<dbReference type="OrthoDB" id="9975356at2759"/>